<name>A0ACC1Y2I4_MELAZ</name>
<keyword evidence="1" id="KW-0675">Receptor</keyword>
<evidence type="ECO:0000313" key="1">
    <source>
        <dbReference type="EMBL" id="KAJ4717922.1"/>
    </source>
</evidence>
<dbReference type="Proteomes" id="UP001164539">
    <property type="component" value="Chromosome 5"/>
</dbReference>
<evidence type="ECO:0000313" key="2">
    <source>
        <dbReference type="Proteomes" id="UP001164539"/>
    </source>
</evidence>
<sequence>MATISPINPNQISPSNSLTLEEQTELESIIKTYHAFFPSPNTCTSIIKQRIHSPISSVWPLIRDFANPKRYKHFIKSCTMKAGDGEVLGSVRDVRIVSGLPASASIERLEILDDEKHILGFKILGGDHRLQNYRSVTSVNELVNKEGEVYSIVLESYAVDIPEGNSEEETRVFADTVVKLNLAKLADLAMASWKGQRN</sequence>
<accession>A0ACC1Y2I4</accession>
<protein>
    <submittedName>
        <fullName evidence="1">Abscisic acid receptor</fullName>
    </submittedName>
</protein>
<keyword evidence="2" id="KW-1185">Reference proteome</keyword>
<proteinExistence type="predicted"/>
<organism evidence="1 2">
    <name type="scientific">Melia azedarach</name>
    <name type="common">Chinaberry tree</name>
    <dbReference type="NCBI Taxonomy" id="155640"/>
    <lineage>
        <taxon>Eukaryota</taxon>
        <taxon>Viridiplantae</taxon>
        <taxon>Streptophyta</taxon>
        <taxon>Embryophyta</taxon>
        <taxon>Tracheophyta</taxon>
        <taxon>Spermatophyta</taxon>
        <taxon>Magnoliopsida</taxon>
        <taxon>eudicotyledons</taxon>
        <taxon>Gunneridae</taxon>
        <taxon>Pentapetalae</taxon>
        <taxon>rosids</taxon>
        <taxon>malvids</taxon>
        <taxon>Sapindales</taxon>
        <taxon>Meliaceae</taxon>
        <taxon>Melia</taxon>
    </lineage>
</organism>
<comment type="caution">
    <text evidence="1">The sequence shown here is derived from an EMBL/GenBank/DDBJ whole genome shotgun (WGS) entry which is preliminary data.</text>
</comment>
<gene>
    <name evidence="1" type="ORF">OWV82_009671</name>
</gene>
<reference evidence="1 2" key="1">
    <citation type="journal article" date="2023" name="Science">
        <title>Complex scaffold remodeling in plant triterpene biosynthesis.</title>
        <authorList>
            <person name="De La Pena R."/>
            <person name="Hodgson H."/>
            <person name="Liu J.C."/>
            <person name="Stephenson M.J."/>
            <person name="Martin A.C."/>
            <person name="Owen C."/>
            <person name="Harkess A."/>
            <person name="Leebens-Mack J."/>
            <person name="Jimenez L.E."/>
            <person name="Osbourn A."/>
            <person name="Sattely E.S."/>
        </authorList>
    </citation>
    <scope>NUCLEOTIDE SEQUENCE [LARGE SCALE GENOMIC DNA]</scope>
    <source>
        <strain evidence="2">cv. JPN11</strain>
        <tissue evidence="1">Leaf</tissue>
    </source>
</reference>
<dbReference type="EMBL" id="CM051398">
    <property type="protein sequence ID" value="KAJ4717922.1"/>
    <property type="molecule type" value="Genomic_DNA"/>
</dbReference>